<keyword evidence="8" id="KW-1185">Reference proteome</keyword>
<reference evidence="7 8" key="1">
    <citation type="submission" date="2021-05" db="EMBL/GenBank/DDBJ databases">
        <title>A Polyphasic approach of four new species of the genus Ohtaekwangia: Ohtaekwangia histidinii sp. nov., Ohtaekwangia cretensis sp. nov., Ohtaekwangia indiensis sp. nov., Ohtaekwangia reichenbachii sp. nov. from diverse environment.</title>
        <authorList>
            <person name="Octaviana S."/>
        </authorList>
    </citation>
    <scope>NUCLEOTIDE SEQUENCE [LARGE SCALE GENOMIC DNA]</scope>
    <source>
        <strain evidence="7 8">PWU4</strain>
    </source>
</reference>
<dbReference type="Gene3D" id="1.10.760.10">
    <property type="entry name" value="Cytochrome c-like domain"/>
    <property type="match status" value="2"/>
</dbReference>
<dbReference type="GO" id="GO:0020037">
    <property type="term" value="F:heme binding"/>
    <property type="evidence" value="ECO:0007669"/>
    <property type="project" value="InterPro"/>
</dbReference>
<keyword evidence="2 4" id="KW-0479">Metal-binding</keyword>
<dbReference type="GO" id="GO:0046872">
    <property type="term" value="F:metal ion binding"/>
    <property type="evidence" value="ECO:0007669"/>
    <property type="project" value="UniProtKB-KW"/>
</dbReference>
<protein>
    <recommendedName>
        <fullName evidence="6">Cytochrome c domain-containing protein</fullName>
    </recommendedName>
</protein>
<dbReference type="PANTHER" id="PTHR35008">
    <property type="entry name" value="BLL4482 PROTEIN-RELATED"/>
    <property type="match status" value="1"/>
</dbReference>
<name>A0AAP2GPL5_9BACT</name>
<accession>A0AAP2GPL5</accession>
<dbReference type="AlphaFoldDB" id="A0AAP2GPL5"/>
<dbReference type="InterPro" id="IPR009056">
    <property type="entry name" value="Cyt_c-like_dom"/>
</dbReference>
<evidence type="ECO:0000256" key="1">
    <source>
        <dbReference type="ARBA" id="ARBA00022617"/>
    </source>
</evidence>
<sequence>MLKNRKWIIRSLMVLLSCLTLLQACRMNYPVERPARVTVVRRPELRAEGKRLTMLMCGSCHYDAKTKSLTGKQMKDAPGIVGKVFAANLTNDPSTGIFHYSDQELKVLFRTGISRQGKLMPYMLRPNLADEDISAIITFLRSDDALVAPKPNTIGKTKYTPIGKFGISRTKPLRYTDQPVPKPAADTLALGKYLVDNLACYHCHSKSFLKLDYQSPERSKGYMAGGNRLKGADGKTIVTPNLTFHETGLKGWTENDLILLLRQGITRDKKIVRPPMPILPELTDEEIVSMYKYLRKLPPVENDTQ</sequence>
<keyword evidence="3 4" id="KW-0408">Iron</keyword>
<gene>
    <name evidence="7" type="ORF">KK083_11815</name>
</gene>
<dbReference type="PROSITE" id="PS51007">
    <property type="entry name" value="CYTC"/>
    <property type="match status" value="2"/>
</dbReference>
<dbReference type="PROSITE" id="PS51257">
    <property type="entry name" value="PROKAR_LIPOPROTEIN"/>
    <property type="match status" value="1"/>
</dbReference>
<feature type="domain" description="Cytochrome c" evidence="6">
    <location>
        <begin position="44"/>
        <end position="144"/>
    </location>
</feature>
<evidence type="ECO:0000313" key="8">
    <source>
        <dbReference type="Proteomes" id="UP001319200"/>
    </source>
</evidence>
<proteinExistence type="predicted"/>
<dbReference type="RefSeq" id="WP_254163439.1">
    <property type="nucleotide sequence ID" value="NZ_JAHESF010000010.1"/>
</dbReference>
<comment type="caution">
    <text evidence="7">The sequence shown here is derived from an EMBL/GenBank/DDBJ whole genome shotgun (WGS) entry which is preliminary data.</text>
</comment>
<dbReference type="GO" id="GO:0009055">
    <property type="term" value="F:electron transfer activity"/>
    <property type="evidence" value="ECO:0007669"/>
    <property type="project" value="InterPro"/>
</dbReference>
<dbReference type="InterPro" id="IPR051459">
    <property type="entry name" value="Cytochrome_c-type_DH"/>
</dbReference>
<organism evidence="7 8">
    <name type="scientific">Chryseosolibacter histidini</name>
    <dbReference type="NCBI Taxonomy" id="2782349"/>
    <lineage>
        <taxon>Bacteria</taxon>
        <taxon>Pseudomonadati</taxon>
        <taxon>Bacteroidota</taxon>
        <taxon>Cytophagia</taxon>
        <taxon>Cytophagales</taxon>
        <taxon>Chryseotaleaceae</taxon>
        <taxon>Chryseosolibacter</taxon>
    </lineage>
</organism>
<evidence type="ECO:0000313" key="7">
    <source>
        <dbReference type="EMBL" id="MBT1697567.1"/>
    </source>
</evidence>
<keyword evidence="5" id="KW-0732">Signal</keyword>
<evidence type="ECO:0000256" key="2">
    <source>
        <dbReference type="ARBA" id="ARBA00022723"/>
    </source>
</evidence>
<dbReference type="InterPro" id="IPR036909">
    <property type="entry name" value="Cyt_c-like_dom_sf"/>
</dbReference>
<dbReference type="Proteomes" id="UP001319200">
    <property type="component" value="Unassembled WGS sequence"/>
</dbReference>
<evidence type="ECO:0000256" key="5">
    <source>
        <dbReference type="SAM" id="SignalP"/>
    </source>
</evidence>
<evidence type="ECO:0000256" key="4">
    <source>
        <dbReference type="PROSITE-ProRule" id="PRU00433"/>
    </source>
</evidence>
<dbReference type="EMBL" id="JAHESF010000010">
    <property type="protein sequence ID" value="MBT1697567.1"/>
    <property type="molecule type" value="Genomic_DNA"/>
</dbReference>
<feature type="chain" id="PRO_5042918278" description="Cytochrome c domain-containing protein" evidence="5">
    <location>
        <begin position="27"/>
        <end position="305"/>
    </location>
</feature>
<keyword evidence="1 4" id="KW-0349">Heme</keyword>
<evidence type="ECO:0000259" key="6">
    <source>
        <dbReference type="PROSITE" id="PS51007"/>
    </source>
</evidence>
<feature type="signal peptide" evidence="5">
    <location>
        <begin position="1"/>
        <end position="26"/>
    </location>
</feature>
<dbReference type="SUPFAM" id="SSF46626">
    <property type="entry name" value="Cytochrome c"/>
    <property type="match status" value="2"/>
</dbReference>
<feature type="domain" description="Cytochrome c" evidence="6">
    <location>
        <begin position="186"/>
        <end position="298"/>
    </location>
</feature>
<evidence type="ECO:0000256" key="3">
    <source>
        <dbReference type="ARBA" id="ARBA00023004"/>
    </source>
</evidence>
<dbReference type="PANTHER" id="PTHR35008:SF8">
    <property type="entry name" value="ALCOHOL DEHYDROGENASE CYTOCHROME C SUBUNIT"/>
    <property type="match status" value="1"/>
</dbReference>